<accession>A0A0G1RM91</accession>
<dbReference type="STRING" id="1618358.UX80_C0004G0007"/>
<feature type="transmembrane region" description="Helical" evidence="1">
    <location>
        <begin position="188"/>
        <end position="210"/>
    </location>
</feature>
<dbReference type="PANTHER" id="PTHR36833:SF2">
    <property type="entry name" value="SLR0610 PROTEIN"/>
    <property type="match status" value="1"/>
</dbReference>
<gene>
    <name evidence="2" type="ORF">UX80_C0004G0007</name>
</gene>
<dbReference type="Proteomes" id="UP000034307">
    <property type="component" value="Unassembled WGS sequence"/>
</dbReference>
<name>A0A0G1RM91_9BACT</name>
<proteinExistence type="predicted"/>
<keyword evidence="1" id="KW-1133">Transmembrane helix</keyword>
<reference evidence="2 3" key="1">
    <citation type="journal article" date="2015" name="Nature">
        <title>rRNA introns, odd ribosomes, and small enigmatic genomes across a large radiation of phyla.</title>
        <authorList>
            <person name="Brown C.T."/>
            <person name="Hug L.A."/>
            <person name="Thomas B.C."/>
            <person name="Sharon I."/>
            <person name="Castelle C.J."/>
            <person name="Singh A."/>
            <person name="Wilkins M.J."/>
            <person name="Williams K.H."/>
            <person name="Banfield J.F."/>
        </authorList>
    </citation>
    <scope>NUCLEOTIDE SEQUENCE [LARGE SCALE GENOMIC DNA]</scope>
</reference>
<dbReference type="EMBL" id="LCNO01000004">
    <property type="protein sequence ID" value="KKU58256.1"/>
    <property type="molecule type" value="Genomic_DNA"/>
</dbReference>
<feature type="transmembrane region" description="Helical" evidence="1">
    <location>
        <begin position="12"/>
        <end position="35"/>
    </location>
</feature>
<feature type="transmembrane region" description="Helical" evidence="1">
    <location>
        <begin position="133"/>
        <end position="154"/>
    </location>
</feature>
<sequence>MCLMDEMSHRGNFWTWSLVHTISLITLVVFFKVVYSGGRVINGWDQYQSLLVLGTGTLIGGLGSLTFFSFMYDFGQRIKDGDMDFRLTKPMDVHFLSAFHWVDMEDFVTVPNSLLLIGYAVWNLRPQNLWVNLVGYLFALFLAMIILFSLLTLIQSLAFKYIKIDSVSNFYWSIVNISKYPAKAIKGLSLIGSTLLIPIAVISSLPAEILFGRWDWTWIVGSAISATFIFFLSRKVFMSSLRYYSSASS</sequence>
<feature type="transmembrane region" description="Helical" evidence="1">
    <location>
        <begin position="47"/>
        <end position="72"/>
    </location>
</feature>
<comment type="caution">
    <text evidence="2">The sequence shown here is derived from an EMBL/GenBank/DDBJ whole genome shotgun (WGS) entry which is preliminary data.</text>
</comment>
<dbReference type="AlphaFoldDB" id="A0A0G1RM91"/>
<keyword evidence="1" id="KW-0812">Transmembrane</keyword>
<evidence type="ECO:0008006" key="4">
    <source>
        <dbReference type="Google" id="ProtNLM"/>
    </source>
</evidence>
<keyword evidence="1" id="KW-0472">Membrane</keyword>
<feature type="transmembrane region" description="Helical" evidence="1">
    <location>
        <begin position="216"/>
        <end position="233"/>
    </location>
</feature>
<dbReference type="PANTHER" id="PTHR36833">
    <property type="entry name" value="SLR0610 PROTEIN-RELATED"/>
    <property type="match status" value="1"/>
</dbReference>
<evidence type="ECO:0000313" key="3">
    <source>
        <dbReference type="Proteomes" id="UP000034307"/>
    </source>
</evidence>
<protein>
    <recommendedName>
        <fullName evidence="4">ABC transporter permease</fullName>
    </recommendedName>
</protein>
<dbReference type="Pfam" id="PF06182">
    <property type="entry name" value="ABC2_membrane_6"/>
    <property type="match status" value="1"/>
</dbReference>
<organism evidence="2 3">
    <name type="scientific">Candidatus Amesbacteria bacterium GW2011_GWA2_47_11b</name>
    <dbReference type="NCBI Taxonomy" id="1618358"/>
    <lineage>
        <taxon>Bacteria</taxon>
        <taxon>Candidatus Amesiibacteriota</taxon>
    </lineage>
</organism>
<evidence type="ECO:0000313" key="2">
    <source>
        <dbReference type="EMBL" id="KKU58256.1"/>
    </source>
</evidence>
<dbReference type="InterPro" id="IPR010390">
    <property type="entry name" value="ABC-2_transporter-like"/>
</dbReference>
<evidence type="ECO:0000256" key="1">
    <source>
        <dbReference type="SAM" id="Phobius"/>
    </source>
</evidence>